<dbReference type="AlphaFoldDB" id="A0A269TJZ4"/>
<dbReference type="PROSITE" id="PS51257">
    <property type="entry name" value="PROKAR_LIPOPROTEIN"/>
    <property type="match status" value="1"/>
</dbReference>
<feature type="compositionally biased region" description="Basic and acidic residues" evidence="1">
    <location>
        <begin position="103"/>
        <end position="125"/>
    </location>
</feature>
<comment type="caution">
    <text evidence="3">The sequence shown here is derived from an EMBL/GenBank/DDBJ whole genome shotgun (WGS) entry which is preliminary data.</text>
</comment>
<evidence type="ECO:0000256" key="1">
    <source>
        <dbReference type="SAM" id="MobiDB-lite"/>
    </source>
</evidence>
<dbReference type="Proteomes" id="UP000216943">
    <property type="component" value="Unassembled WGS sequence"/>
</dbReference>
<reference evidence="4" key="1">
    <citation type="submission" date="2017-08" db="EMBL/GenBank/DDBJ databases">
        <authorList>
            <person name="Alvarez-Ponce D."/>
            <person name="Weitzman C.L."/>
            <person name="Tillett R.L."/>
            <person name="Sandmeier F.C."/>
            <person name="Tracy C.R."/>
        </authorList>
    </citation>
    <scope>NUCLEOTIDE SEQUENCE [LARGE SCALE GENOMIC DNA]</scope>
    <source>
        <strain evidence="4">723</strain>
    </source>
</reference>
<sequence length="759" mass="87226">MKKTKKLFLSFAVLTGIGATATAVACSTSVVEKTKSENANKLSSTTTPVVVTDVIKEPTVKVNEVEKASTEVQKTSVEHVEVNNVETNVTPIAQAIHVSVNEQKQESEDSSETKKIHHHLESGDHSEEDWTEETKKATEEWKKIEKGLLDIFGNEKTIELKDYKLTTQEFIKQNKAKSFSYQLEWLLANTTLTTAQKEQVKTLLKTKILNSPIAKNFYLIEKKGSVEIVLRLLYAVDFKQFKLELVVSGYVDQPKKVVKRETISKPQVETQVNSKEETTKTKVEPQVTTPKPVVKDSKKPEEGKSMGISISYIKPVDNTPAGAIPLPPEPDPNTRKSIYENHPLDFVYLPNGNHQIVQALSVNLDNLAKAKIIRLKSGKTAKQYFEWFSKLHPSDSLVNLFDEHSLDFDKREGATPSFSHYGYLIAKTKVKNVEWKWNRKVVSQSLSVSFTLNYNNKDVKYNFTFITQDNKLDDLDDVMFDLSSRYEVRQPGIEGEQDAAGNYYRSARAASNKINVYEFMTKFSRDRNLQNNMNMLGDFFANANLTNEQWKVVRLIQSVAITGSALEFSESGGNTTNTFDIVLRYGRDNKVFRLKVKVTPTKHWYSRNIEPLFNYIDFEILKEFIFKVNQRMVLKRRTANEGADWSKLQRDKPWDYISFLFTINTPHEGRVEDIFRPTSKNFDPKPEPTSWNPISIIKNMHIKNVRYYKTEGSHEILRLNPYFTYKSGRKNSAYAHMGQNLYIIVDRWQEDGPDIRYWS</sequence>
<feature type="compositionally biased region" description="Basic and acidic residues" evidence="1">
    <location>
        <begin position="274"/>
        <end position="283"/>
    </location>
</feature>
<gene>
    <name evidence="3" type="ORF">CJJ23_00030</name>
</gene>
<organism evidence="3 4">
    <name type="scientific">Mycoplasmopsis agassizii</name>
    <dbReference type="NCBI Taxonomy" id="33922"/>
    <lineage>
        <taxon>Bacteria</taxon>
        <taxon>Bacillati</taxon>
        <taxon>Mycoplasmatota</taxon>
        <taxon>Mycoplasmoidales</taxon>
        <taxon>Metamycoplasmataceae</taxon>
        <taxon>Mycoplasmopsis</taxon>
    </lineage>
</organism>
<evidence type="ECO:0000313" key="3">
    <source>
        <dbReference type="EMBL" id="PAK21721.1"/>
    </source>
</evidence>
<proteinExistence type="predicted"/>
<feature type="compositionally biased region" description="Basic and acidic residues" evidence="1">
    <location>
        <begin position="293"/>
        <end position="303"/>
    </location>
</feature>
<evidence type="ECO:0000313" key="4">
    <source>
        <dbReference type="Proteomes" id="UP000216943"/>
    </source>
</evidence>
<evidence type="ECO:0000256" key="2">
    <source>
        <dbReference type="SAM" id="SignalP"/>
    </source>
</evidence>
<name>A0A269TJZ4_9BACT</name>
<feature type="chain" id="PRO_5012040631" description="Lipoprotein-associated type-17 domain-containing protein" evidence="2">
    <location>
        <begin position="26"/>
        <end position="759"/>
    </location>
</feature>
<feature type="region of interest" description="Disordered" evidence="1">
    <location>
        <begin position="101"/>
        <end position="134"/>
    </location>
</feature>
<feature type="signal peptide" evidence="2">
    <location>
        <begin position="1"/>
        <end position="25"/>
    </location>
</feature>
<protein>
    <recommendedName>
        <fullName evidence="5">Lipoprotein-associated type-17 domain-containing protein</fullName>
    </recommendedName>
</protein>
<dbReference type="EMBL" id="NQNY01000001">
    <property type="protein sequence ID" value="PAK21721.1"/>
    <property type="molecule type" value="Genomic_DNA"/>
</dbReference>
<accession>A0A269TJZ4</accession>
<feature type="region of interest" description="Disordered" evidence="1">
    <location>
        <begin position="267"/>
        <end position="303"/>
    </location>
</feature>
<evidence type="ECO:0008006" key="5">
    <source>
        <dbReference type="Google" id="ProtNLM"/>
    </source>
</evidence>
<dbReference type="OrthoDB" id="4537149at2"/>
<keyword evidence="2" id="KW-0732">Signal</keyword>
<dbReference type="RefSeq" id="WP_095334381.1">
    <property type="nucleotide sequence ID" value="NZ_NQNY01000001.1"/>
</dbReference>